<name>A0A9P6SVZ5_9FUNG</name>
<keyword evidence="10" id="KW-1185">Reference proteome</keyword>
<feature type="domain" description="Peptidase S54 rhomboid" evidence="8">
    <location>
        <begin position="154"/>
        <end position="273"/>
    </location>
</feature>
<dbReference type="Pfam" id="PF01694">
    <property type="entry name" value="Rhomboid"/>
    <property type="match status" value="1"/>
</dbReference>
<organism evidence="9 10">
    <name type="scientific">Entomortierella chlamydospora</name>
    <dbReference type="NCBI Taxonomy" id="101097"/>
    <lineage>
        <taxon>Eukaryota</taxon>
        <taxon>Fungi</taxon>
        <taxon>Fungi incertae sedis</taxon>
        <taxon>Mucoromycota</taxon>
        <taxon>Mortierellomycotina</taxon>
        <taxon>Mortierellomycetes</taxon>
        <taxon>Mortierellales</taxon>
        <taxon>Mortierellaceae</taxon>
        <taxon>Entomortierella</taxon>
    </lineage>
</organism>
<feature type="transmembrane region" description="Helical" evidence="7">
    <location>
        <begin position="261"/>
        <end position="282"/>
    </location>
</feature>
<feature type="transmembrane region" description="Helical" evidence="7">
    <location>
        <begin position="196"/>
        <end position="215"/>
    </location>
</feature>
<dbReference type="InterPro" id="IPR035952">
    <property type="entry name" value="Rhomboid-like_sf"/>
</dbReference>
<comment type="subcellular location">
    <subcellularLocation>
        <location evidence="1">Membrane</location>
        <topology evidence="1">Multi-pass membrane protein</topology>
    </subcellularLocation>
</comment>
<evidence type="ECO:0000259" key="8">
    <source>
        <dbReference type="Pfam" id="PF01694"/>
    </source>
</evidence>
<dbReference type="PANTHER" id="PTHR43731:SF14">
    <property type="entry name" value="PRESENILIN-ASSOCIATED RHOMBOID-LIKE PROTEIN, MITOCHONDRIAL"/>
    <property type="match status" value="1"/>
</dbReference>
<reference evidence="9" key="1">
    <citation type="journal article" date="2020" name="Fungal Divers.">
        <title>Resolving the Mortierellaceae phylogeny through synthesis of multi-gene phylogenetics and phylogenomics.</title>
        <authorList>
            <person name="Vandepol N."/>
            <person name="Liber J."/>
            <person name="Desiro A."/>
            <person name="Na H."/>
            <person name="Kennedy M."/>
            <person name="Barry K."/>
            <person name="Grigoriev I.V."/>
            <person name="Miller A.N."/>
            <person name="O'Donnell K."/>
            <person name="Stajich J.E."/>
            <person name="Bonito G."/>
        </authorList>
    </citation>
    <scope>NUCLEOTIDE SEQUENCE</scope>
    <source>
        <strain evidence="9">NRRL 2769</strain>
    </source>
</reference>
<feature type="transmembrane region" description="Helical" evidence="7">
    <location>
        <begin position="235"/>
        <end position="254"/>
    </location>
</feature>
<gene>
    <name evidence="9" type="ORF">BGZ80_004306</name>
</gene>
<keyword evidence="6 7" id="KW-0472">Membrane</keyword>
<keyword evidence="4" id="KW-0378">Hydrolase</keyword>
<dbReference type="InterPro" id="IPR022764">
    <property type="entry name" value="Peptidase_S54_rhomboid_dom"/>
</dbReference>
<accession>A0A9P6SVZ5</accession>
<evidence type="ECO:0000256" key="5">
    <source>
        <dbReference type="ARBA" id="ARBA00022989"/>
    </source>
</evidence>
<dbReference type="PANTHER" id="PTHR43731">
    <property type="entry name" value="RHOMBOID PROTEASE"/>
    <property type="match status" value="1"/>
</dbReference>
<evidence type="ECO:0000256" key="2">
    <source>
        <dbReference type="ARBA" id="ARBA00009045"/>
    </source>
</evidence>
<dbReference type="GO" id="GO:0016020">
    <property type="term" value="C:membrane"/>
    <property type="evidence" value="ECO:0007669"/>
    <property type="project" value="UniProtKB-SubCell"/>
</dbReference>
<evidence type="ECO:0000256" key="1">
    <source>
        <dbReference type="ARBA" id="ARBA00004141"/>
    </source>
</evidence>
<dbReference type="Proteomes" id="UP000703661">
    <property type="component" value="Unassembled WGS sequence"/>
</dbReference>
<comment type="caution">
    <text evidence="9">The sequence shown here is derived from an EMBL/GenBank/DDBJ whole genome shotgun (WGS) entry which is preliminary data.</text>
</comment>
<comment type="similarity">
    <text evidence="2">Belongs to the peptidase S54 family.</text>
</comment>
<dbReference type="Gene3D" id="1.20.1540.10">
    <property type="entry name" value="Rhomboid-like"/>
    <property type="match status" value="1"/>
</dbReference>
<evidence type="ECO:0000256" key="7">
    <source>
        <dbReference type="SAM" id="Phobius"/>
    </source>
</evidence>
<keyword evidence="3 7" id="KW-0812">Transmembrane</keyword>
<sequence>MSGQSAASPFRNGLFFFSNSRSYANNSTTMNKTFSPYIATARVCQPSTRGTVLSSNILTRGNRFYSGRNNRHLQQQHKQQQSQISNPLRSLQRVARNFSIDSSNKVVYTIVAINVGVFLTWQYAEANARQFRDPKLFNFMLRNFTDSAQNLREGRIWTVVTSAFSHKEWYHILLNTLVLLSFGDPVWRMLGTARFLSVYLGSGIAASLSSVGYYSYLEPYLRKMQNKPRSHGVHFSMGASGSIMGITTAFACVYPYSTFSLFFVINMPAAALIGLFGAYELYNVLTVN</sequence>
<dbReference type="GO" id="GO:0006465">
    <property type="term" value="P:signal peptide processing"/>
    <property type="evidence" value="ECO:0007669"/>
    <property type="project" value="TreeGrafter"/>
</dbReference>
<proteinExistence type="inferred from homology"/>
<evidence type="ECO:0000256" key="4">
    <source>
        <dbReference type="ARBA" id="ARBA00022801"/>
    </source>
</evidence>
<dbReference type="GO" id="GO:0004252">
    <property type="term" value="F:serine-type endopeptidase activity"/>
    <property type="evidence" value="ECO:0007669"/>
    <property type="project" value="InterPro"/>
</dbReference>
<evidence type="ECO:0000256" key="3">
    <source>
        <dbReference type="ARBA" id="ARBA00022692"/>
    </source>
</evidence>
<keyword evidence="5 7" id="KW-1133">Transmembrane helix</keyword>
<dbReference type="InterPro" id="IPR050925">
    <property type="entry name" value="Rhomboid_protease_S54"/>
</dbReference>
<dbReference type="SUPFAM" id="SSF144091">
    <property type="entry name" value="Rhomboid-like"/>
    <property type="match status" value="1"/>
</dbReference>
<feature type="non-terminal residue" evidence="9">
    <location>
        <position position="1"/>
    </location>
</feature>
<evidence type="ECO:0000313" key="10">
    <source>
        <dbReference type="Proteomes" id="UP000703661"/>
    </source>
</evidence>
<evidence type="ECO:0000256" key="6">
    <source>
        <dbReference type="ARBA" id="ARBA00023136"/>
    </source>
</evidence>
<dbReference type="AlphaFoldDB" id="A0A9P6SVZ5"/>
<dbReference type="EMBL" id="JAAAID010002208">
    <property type="protein sequence ID" value="KAG0007732.1"/>
    <property type="molecule type" value="Genomic_DNA"/>
</dbReference>
<protein>
    <recommendedName>
        <fullName evidence="8">Peptidase S54 rhomboid domain-containing protein</fullName>
    </recommendedName>
</protein>
<evidence type="ECO:0000313" key="9">
    <source>
        <dbReference type="EMBL" id="KAG0007732.1"/>
    </source>
</evidence>